<dbReference type="InterPro" id="IPR045269">
    <property type="entry name" value="Atg1-like"/>
</dbReference>
<reference evidence="6" key="1">
    <citation type="submission" date="2017-12" db="EMBL/GenBank/DDBJ databases">
        <title>FDA dAtabase for Regulatory Grade micrObial Sequences (FDA-ARGOS): Supporting development and validation of Infectious Disease Dx tests.</title>
        <authorList>
            <person name="Kerrigan L."/>
            <person name="Tallon L.J."/>
            <person name="Sadzewicz L."/>
            <person name="Sengamalay N."/>
            <person name="Ott S."/>
            <person name="Godinez A."/>
            <person name="Nagaraj S."/>
            <person name="Vavikolanu K."/>
            <person name="Vyas G."/>
            <person name="Nadendla S."/>
            <person name="Aluvathingal J."/>
            <person name="Sichtig H."/>
        </authorList>
    </citation>
    <scope>NUCLEOTIDE SEQUENCE [LARGE SCALE GENOMIC DNA]</scope>
    <source>
        <strain evidence="6">FDAARGOS_200</strain>
    </source>
</reference>
<organism evidence="6 7">
    <name type="scientific">Legionella anisa</name>
    <dbReference type="NCBI Taxonomy" id="28082"/>
    <lineage>
        <taxon>Bacteria</taxon>
        <taxon>Pseudomonadati</taxon>
        <taxon>Pseudomonadota</taxon>
        <taxon>Gammaproteobacteria</taxon>
        <taxon>Legionellales</taxon>
        <taxon>Legionellaceae</taxon>
        <taxon>Legionella</taxon>
    </lineage>
</organism>
<evidence type="ECO:0000313" key="7">
    <source>
        <dbReference type="Proteomes" id="UP000192511"/>
    </source>
</evidence>
<dbReference type="SMART" id="SM00220">
    <property type="entry name" value="S_TKc"/>
    <property type="match status" value="1"/>
</dbReference>
<keyword evidence="3" id="KW-0418">Kinase</keyword>
<evidence type="ECO:0000256" key="3">
    <source>
        <dbReference type="ARBA" id="ARBA00022777"/>
    </source>
</evidence>
<dbReference type="AlphaFoldDB" id="A0AAX0WU69"/>
<keyword evidence="4" id="KW-0067">ATP-binding</keyword>
<sequence length="707" mass="80377">MNKLKLLNFLTPPKELPKELEYYFVRFNHFIESVNQDIIKLNNLITEYNKALPAEKMEILVEIYHYQKEITDKYPASFNLNCPQYYQAFQIDLFKEMKYEFSLFGNHSMSKAAVNDFDRNKNKSRASNDQDINLRLETFLHAIAETDNPQKIDADLSYLKQRIRSAILEEADPGKKKILREIVTAINSKLAQLPKPIANEKDGFLEWIANMEAEKVTKLVTILLTKKDLSLTDRNSLCSIEERGKYDHYQITFLGGTRSRNFEVKGENGTFVLKVDNRWDAPKAMEARLSSHALIDTITPLLVDRVAVVEQPAIANLPVSSSGLVITEYCPGGDILSYREKQGLNANPDDLLKSTIQIFKQMTEILIQLRDNNVAFPDLKNINWLIDENGKLKIADTKSFLPAHDGTFNPASAERYWYRLLHTPHVSPPEITGTEPWDADAAHAYILGKNLYQFLTDCGEEYLLETDFFYHQPVFSTKEGAMLRKLIENLTHPDPQKRTSLENALILFNFISEELNLPPSESSPSITHPNVDGLKQECIALVDQIGQQGVGNDSQMAAFISLRKLCIEMISTETGLKALKQELEHLRDVSQTGKEITQEIESTIAELRKGAKELFSIGKGTKADKIEAALKNVPVERRHLVMDSHHGDKDLQSALASKRHFGKIQEVFYSDDKVANTFFKTKEKIEKIKQINENPESQPDPKNKGSG</sequence>
<evidence type="ECO:0000256" key="2">
    <source>
        <dbReference type="ARBA" id="ARBA00022741"/>
    </source>
</evidence>
<dbReference type="Proteomes" id="UP000192511">
    <property type="component" value="Unassembled WGS sequence"/>
</dbReference>
<keyword evidence="1" id="KW-0808">Transferase</keyword>
<dbReference type="GO" id="GO:0005776">
    <property type="term" value="C:autophagosome"/>
    <property type="evidence" value="ECO:0007669"/>
    <property type="project" value="TreeGrafter"/>
</dbReference>
<evidence type="ECO:0000313" key="6">
    <source>
        <dbReference type="EMBL" id="PNL61917.1"/>
    </source>
</evidence>
<comment type="caution">
    <text evidence="6">The sequence shown here is derived from an EMBL/GenBank/DDBJ whole genome shotgun (WGS) entry which is preliminary data.</text>
</comment>
<evidence type="ECO:0000256" key="4">
    <source>
        <dbReference type="ARBA" id="ARBA00022840"/>
    </source>
</evidence>
<dbReference type="SUPFAM" id="SSF56112">
    <property type="entry name" value="Protein kinase-like (PK-like)"/>
    <property type="match status" value="1"/>
</dbReference>
<evidence type="ECO:0000259" key="5">
    <source>
        <dbReference type="PROSITE" id="PS50011"/>
    </source>
</evidence>
<keyword evidence="7" id="KW-1185">Reference proteome</keyword>
<dbReference type="PROSITE" id="PS50011">
    <property type="entry name" value="PROTEIN_KINASE_DOM"/>
    <property type="match status" value="1"/>
</dbReference>
<dbReference type="EMBL" id="NBTX02000004">
    <property type="protein sequence ID" value="PNL61917.1"/>
    <property type="molecule type" value="Genomic_DNA"/>
</dbReference>
<evidence type="ECO:0000256" key="1">
    <source>
        <dbReference type="ARBA" id="ARBA00022679"/>
    </source>
</evidence>
<dbReference type="GO" id="GO:0016020">
    <property type="term" value="C:membrane"/>
    <property type="evidence" value="ECO:0007669"/>
    <property type="project" value="TreeGrafter"/>
</dbReference>
<dbReference type="Gene3D" id="1.10.510.10">
    <property type="entry name" value="Transferase(Phosphotransferase) domain 1"/>
    <property type="match status" value="1"/>
</dbReference>
<dbReference type="GO" id="GO:0005524">
    <property type="term" value="F:ATP binding"/>
    <property type="evidence" value="ECO:0007669"/>
    <property type="project" value="UniProtKB-KW"/>
</dbReference>
<dbReference type="PANTHER" id="PTHR24348">
    <property type="entry name" value="SERINE/THREONINE-PROTEIN KINASE UNC-51-RELATED"/>
    <property type="match status" value="1"/>
</dbReference>
<dbReference type="InterPro" id="IPR000719">
    <property type="entry name" value="Prot_kinase_dom"/>
</dbReference>
<dbReference type="GO" id="GO:0000407">
    <property type="term" value="C:phagophore assembly site"/>
    <property type="evidence" value="ECO:0007669"/>
    <property type="project" value="TreeGrafter"/>
</dbReference>
<gene>
    <name evidence="6" type="ORF">A6J39_012230</name>
</gene>
<proteinExistence type="predicted"/>
<accession>A0AAX0WU69</accession>
<dbReference type="PANTHER" id="PTHR24348:SF22">
    <property type="entry name" value="NON-SPECIFIC SERINE_THREONINE PROTEIN KINASE"/>
    <property type="match status" value="1"/>
</dbReference>
<dbReference type="GO" id="GO:0004674">
    <property type="term" value="F:protein serine/threonine kinase activity"/>
    <property type="evidence" value="ECO:0007669"/>
    <property type="project" value="InterPro"/>
</dbReference>
<protein>
    <recommendedName>
        <fullName evidence="5">Protein kinase domain-containing protein</fullName>
    </recommendedName>
</protein>
<dbReference type="RefSeq" id="WP_019232463.1">
    <property type="nucleotide sequence ID" value="NZ_CAAAHR010000081.1"/>
</dbReference>
<dbReference type="InterPro" id="IPR011009">
    <property type="entry name" value="Kinase-like_dom_sf"/>
</dbReference>
<dbReference type="GO" id="GO:0005829">
    <property type="term" value="C:cytosol"/>
    <property type="evidence" value="ECO:0007669"/>
    <property type="project" value="TreeGrafter"/>
</dbReference>
<feature type="domain" description="Protein kinase" evidence="5">
    <location>
        <begin position="249"/>
        <end position="511"/>
    </location>
</feature>
<keyword evidence="2" id="KW-0547">Nucleotide-binding</keyword>
<dbReference type="GeneID" id="98065744"/>
<name>A0AAX0WU69_9GAMM</name>